<comment type="similarity">
    <text evidence="1">Belongs to the plant acyltransferase family.</text>
</comment>
<dbReference type="InterPro" id="IPR050898">
    <property type="entry name" value="Plant_acyltransferase"/>
</dbReference>
<keyword evidence="4" id="KW-1185">Reference proteome</keyword>
<comment type="caution">
    <text evidence="3">The sequence shown here is derived from an EMBL/GenBank/DDBJ whole genome shotgun (WGS) entry which is preliminary data.</text>
</comment>
<evidence type="ECO:0000313" key="4">
    <source>
        <dbReference type="Proteomes" id="UP001174677"/>
    </source>
</evidence>
<organism evidence="3 4">
    <name type="scientific">Hevea brasiliensis</name>
    <name type="common">Para rubber tree</name>
    <name type="synonym">Siphonia brasiliensis</name>
    <dbReference type="NCBI Taxonomy" id="3981"/>
    <lineage>
        <taxon>Eukaryota</taxon>
        <taxon>Viridiplantae</taxon>
        <taxon>Streptophyta</taxon>
        <taxon>Embryophyta</taxon>
        <taxon>Tracheophyta</taxon>
        <taxon>Spermatophyta</taxon>
        <taxon>Magnoliopsida</taxon>
        <taxon>eudicotyledons</taxon>
        <taxon>Gunneridae</taxon>
        <taxon>Pentapetalae</taxon>
        <taxon>rosids</taxon>
        <taxon>fabids</taxon>
        <taxon>Malpighiales</taxon>
        <taxon>Euphorbiaceae</taxon>
        <taxon>Crotonoideae</taxon>
        <taxon>Micrandreae</taxon>
        <taxon>Hevea</taxon>
    </lineage>
</organism>
<dbReference type="PANTHER" id="PTHR31147:SF66">
    <property type="entry name" value="OS05G0315700 PROTEIN"/>
    <property type="match status" value="1"/>
</dbReference>
<reference evidence="3" key="1">
    <citation type="journal article" date="2023" name="Plant Biotechnol. J.">
        <title>Chromosome-level wild Hevea brasiliensis genome provides new tools for genomic-assisted breeding and valuable loci to elevate rubber yield.</title>
        <authorList>
            <person name="Cheng H."/>
            <person name="Song X."/>
            <person name="Hu Y."/>
            <person name="Wu T."/>
            <person name="Yang Q."/>
            <person name="An Z."/>
            <person name="Feng S."/>
            <person name="Deng Z."/>
            <person name="Wu W."/>
            <person name="Zeng X."/>
            <person name="Tu M."/>
            <person name="Wang X."/>
            <person name="Huang H."/>
        </authorList>
    </citation>
    <scope>NUCLEOTIDE SEQUENCE</scope>
    <source>
        <strain evidence="3">MT/VB/25A 57/8</strain>
    </source>
</reference>
<sequence>MPTPHEFKPLSDIDDQESLRFHIPFLHVYLHHPSNMQGKDPVKVIREALDKALVFYYPFAGGVREAPNRKILVECTGEGILFIEANAHVTLDQSGDALQPLLPYLRNFFLTSLAHLWPRWLGGERAPSILPVWERHVLSARNPPRVTCLHREYDEVEDNNRTSIARIPFPLHDMVDEFAHLHGCATFQILTASLWKCQTIALQPDPKQEMRIICLNNVHKKFNHSLLLEGYYGNGFALSTAVTTAGELTQNLIDYALELARKATTNMNREYLQSVANLMVIKGRPHFHVEGSYVMSDVRPARFREVDFGWAKAMYGGLVEAIPIVASFYVPFENKKDEDGIVFPVCLPAQAMERFAKELNNLLEGHPIFMVSSLGPHT</sequence>
<protein>
    <recommendedName>
        <fullName evidence="5">Benzyl alcohol O-benzoyltransferase</fullName>
    </recommendedName>
</protein>
<dbReference type="Proteomes" id="UP001174677">
    <property type="component" value="Chromosome 5"/>
</dbReference>
<evidence type="ECO:0000256" key="1">
    <source>
        <dbReference type="ARBA" id="ARBA00009861"/>
    </source>
</evidence>
<proteinExistence type="inferred from homology"/>
<gene>
    <name evidence="3" type="ORF">P3X46_008130</name>
</gene>
<name>A0ABQ9MKB2_HEVBR</name>
<keyword evidence="2" id="KW-0808">Transferase</keyword>
<dbReference type="EMBL" id="JARPOI010000005">
    <property type="protein sequence ID" value="KAJ9179810.1"/>
    <property type="molecule type" value="Genomic_DNA"/>
</dbReference>
<dbReference type="InterPro" id="IPR023213">
    <property type="entry name" value="CAT-like_dom_sf"/>
</dbReference>
<dbReference type="Gene3D" id="3.30.559.10">
    <property type="entry name" value="Chloramphenicol acetyltransferase-like domain"/>
    <property type="match status" value="2"/>
</dbReference>
<accession>A0ABQ9MKB2</accession>
<evidence type="ECO:0000256" key="2">
    <source>
        <dbReference type="ARBA" id="ARBA00022679"/>
    </source>
</evidence>
<evidence type="ECO:0000313" key="3">
    <source>
        <dbReference type="EMBL" id="KAJ9179810.1"/>
    </source>
</evidence>
<dbReference type="Pfam" id="PF02458">
    <property type="entry name" value="Transferase"/>
    <property type="match status" value="2"/>
</dbReference>
<dbReference type="PANTHER" id="PTHR31147">
    <property type="entry name" value="ACYL TRANSFERASE 4"/>
    <property type="match status" value="1"/>
</dbReference>
<evidence type="ECO:0008006" key="5">
    <source>
        <dbReference type="Google" id="ProtNLM"/>
    </source>
</evidence>